<comment type="caution">
    <text evidence="2">The sequence shown here is derived from an EMBL/GenBank/DDBJ whole genome shotgun (WGS) entry which is preliminary data.</text>
</comment>
<sequence>MKVVQVAGFLGSGKTTTIIALSKMIASRGKKVAVIVNE</sequence>
<gene>
    <name evidence="2" type="ORF">DSO08_06405</name>
</gene>
<feature type="domain" description="CobW/HypB/UreG nucleotide-binding" evidence="1">
    <location>
        <begin position="3"/>
        <end position="38"/>
    </location>
</feature>
<organism evidence="2 3">
    <name type="scientific">Thermoproteota archaeon</name>
    <dbReference type="NCBI Taxonomy" id="2056631"/>
    <lineage>
        <taxon>Archaea</taxon>
        <taxon>Thermoproteota</taxon>
    </lineage>
</organism>
<evidence type="ECO:0000313" key="3">
    <source>
        <dbReference type="Proteomes" id="UP000315399"/>
    </source>
</evidence>
<dbReference type="InterPro" id="IPR027417">
    <property type="entry name" value="P-loop_NTPase"/>
</dbReference>
<dbReference type="Proteomes" id="UP000315399">
    <property type="component" value="Unassembled WGS sequence"/>
</dbReference>
<proteinExistence type="predicted"/>
<accession>A0A523B7G1</accession>
<dbReference type="SUPFAM" id="SSF52540">
    <property type="entry name" value="P-loop containing nucleoside triphosphate hydrolases"/>
    <property type="match status" value="1"/>
</dbReference>
<evidence type="ECO:0000313" key="2">
    <source>
        <dbReference type="EMBL" id="TDA36819.1"/>
    </source>
</evidence>
<evidence type="ECO:0000259" key="1">
    <source>
        <dbReference type="Pfam" id="PF02492"/>
    </source>
</evidence>
<name>A0A523B7G1_9CREN</name>
<protein>
    <submittedName>
        <fullName evidence="2">GTP-binding protein</fullName>
    </submittedName>
</protein>
<reference evidence="2 3" key="1">
    <citation type="journal article" date="2019" name="Nat. Microbiol.">
        <title>Expanding anaerobic alkane metabolism in the domain of Archaea.</title>
        <authorList>
            <person name="Wang Y."/>
            <person name="Wegener G."/>
            <person name="Hou J."/>
            <person name="Wang F."/>
            <person name="Xiao X."/>
        </authorList>
    </citation>
    <scope>NUCLEOTIDE SEQUENCE [LARGE SCALE GENOMIC DNA]</scope>
    <source>
        <strain evidence="2">WYZ-LMO10</strain>
    </source>
</reference>
<feature type="non-terminal residue" evidence="2">
    <location>
        <position position="38"/>
    </location>
</feature>
<dbReference type="Gene3D" id="3.40.50.300">
    <property type="entry name" value="P-loop containing nucleotide triphosphate hydrolases"/>
    <property type="match status" value="1"/>
</dbReference>
<dbReference type="EMBL" id="QNVH01000099">
    <property type="protein sequence ID" value="TDA36819.1"/>
    <property type="molecule type" value="Genomic_DNA"/>
</dbReference>
<dbReference type="InterPro" id="IPR003495">
    <property type="entry name" value="CobW/HypB/UreG_nucleotide-bd"/>
</dbReference>
<dbReference type="AlphaFoldDB" id="A0A523B7G1"/>
<dbReference type="Pfam" id="PF02492">
    <property type="entry name" value="cobW"/>
    <property type="match status" value="1"/>
</dbReference>